<dbReference type="InterPro" id="IPR027417">
    <property type="entry name" value="P-loop_NTPase"/>
</dbReference>
<keyword evidence="2" id="KW-1185">Reference proteome</keyword>
<dbReference type="Gene3D" id="3.40.50.300">
    <property type="entry name" value="P-loop containing nucleotide triphosphate hydrolases"/>
    <property type="match status" value="1"/>
</dbReference>
<evidence type="ECO:0008006" key="3">
    <source>
        <dbReference type="Google" id="ProtNLM"/>
    </source>
</evidence>
<dbReference type="Proteomes" id="UP000774570">
    <property type="component" value="Unassembled WGS sequence"/>
</dbReference>
<dbReference type="EMBL" id="JAIBOA010000004">
    <property type="protein sequence ID" value="MBW8482206.1"/>
    <property type="molecule type" value="Genomic_DNA"/>
</dbReference>
<dbReference type="RefSeq" id="WP_220164607.1">
    <property type="nucleotide sequence ID" value="NZ_JAIBOA010000004.1"/>
</dbReference>
<dbReference type="SUPFAM" id="SSF52540">
    <property type="entry name" value="P-loop containing nucleoside triphosphate hydrolases"/>
    <property type="match status" value="1"/>
</dbReference>
<accession>A0ABS7FPB7</accession>
<protein>
    <recommendedName>
        <fullName evidence="3">GTPase domain-containing protein</fullName>
    </recommendedName>
</protein>
<comment type="caution">
    <text evidence="1">The sequence shown here is derived from an EMBL/GenBank/DDBJ whole genome shotgun (WGS) entry which is preliminary data.</text>
</comment>
<name>A0ABS7FPB7_9ACTN</name>
<proteinExistence type="predicted"/>
<evidence type="ECO:0000313" key="2">
    <source>
        <dbReference type="Proteomes" id="UP000774570"/>
    </source>
</evidence>
<sequence>MREKDEATIAVLGAPRSGKTTYQLALLAGMTAVGGRFSLHAHHEDGVDMFGRWQAIVDGGQVDVTDAAPVRRVFTFSRGLVPLTDVRWTDFRGGALDTKGGPGGASDTAELYEELARADCVFVMLSGEHFRRPAGRRPGAELLGETRAHQISRLITMTCTRRHEAALPLPALALLVTKADLVDWEERAVGDVVEELRTLLPVAFGAGTRTAVCRVSAGPLNGTGQGPAQRGSAAPSGVHLPLLFALAEHYRTRAIRLEERLAASALRQEQIGRELAELSPRSRWPRDRRHGDLQQELARIGRERAGDRAWADRHRAERRALLPALKAVAMFQDGRPVASGEQEDG</sequence>
<gene>
    <name evidence="1" type="ORF">K1Y72_07495</name>
</gene>
<reference evidence="1 2" key="1">
    <citation type="submission" date="2021-07" db="EMBL/GenBank/DDBJ databases">
        <title>Actinomadura sp. PM05-2 isolated from lichen.</title>
        <authorList>
            <person name="Somphong A."/>
            <person name="Phongsopitanun W."/>
            <person name="Tanasupawat S."/>
            <person name="Peongsungnone V."/>
        </authorList>
    </citation>
    <scope>NUCLEOTIDE SEQUENCE [LARGE SCALE GENOMIC DNA]</scope>
    <source>
        <strain evidence="1 2">PM05-2</strain>
    </source>
</reference>
<evidence type="ECO:0000313" key="1">
    <source>
        <dbReference type="EMBL" id="MBW8482206.1"/>
    </source>
</evidence>
<organism evidence="1 2">
    <name type="scientific">Actinomadura parmotrematis</name>
    <dbReference type="NCBI Taxonomy" id="2864039"/>
    <lineage>
        <taxon>Bacteria</taxon>
        <taxon>Bacillati</taxon>
        <taxon>Actinomycetota</taxon>
        <taxon>Actinomycetes</taxon>
        <taxon>Streptosporangiales</taxon>
        <taxon>Thermomonosporaceae</taxon>
        <taxon>Actinomadura</taxon>
    </lineage>
</organism>